<evidence type="ECO:0000313" key="12">
    <source>
        <dbReference type="Proteomes" id="UP000765509"/>
    </source>
</evidence>
<evidence type="ECO:0000256" key="4">
    <source>
        <dbReference type="ARBA" id="ARBA00022605"/>
    </source>
</evidence>
<dbReference type="Pfam" id="PF00815">
    <property type="entry name" value="Histidinol_dh"/>
    <property type="match status" value="1"/>
</dbReference>
<dbReference type="EC" id="1.1.1.23" evidence="3"/>
<evidence type="ECO:0000256" key="3">
    <source>
        <dbReference type="ARBA" id="ARBA00012965"/>
    </source>
</evidence>
<evidence type="ECO:0000256" key="7">
    <source>
        <dbReference type="ARBA" id="ARBA00023002"/>
    </source>
</evidence>
<evidence type="ECO:0000256" key="10">
    <source>
        <dbReference type="ARBA" id="ARBA00049489"/>
    </source>
</evidence>
<organism evidence="11 12">
    <name type="scientific">Austropuccinia psidii MF-1</name>
    <dbReference type="NCBI Taxonomy" id="1389203"/>
    <lineage>
        <taxon>Eukaryota</taxon>
        <taxon>Fungi</taxon>
        <taxon>Dikarya</taxon>
        <taxon>Basidiomycota</taxon>
        <taxon>Pucciniomycotina</taxon>
        <taxon>Pucciniomycetes</taxon>
        <taxon>Pucciniales</taxon>
        <taxon>Sphaerophragmiaceae</taxon>
        <taxon>Austropuccinia</taxon>
    </lineage>
</organism>
<dbReference type="SUPFAM" id="SSF53720">
    <property type="entry name" value="ALDH-like"/>
    <property type="match status" value="1"/>
</dbReference>
<name>A0A9Q3KVI6_9BASI</name>
<dbReference type="FunFam" id="1.20.5.1300:FF:000002">
    <property type="entry name" value="Histidinol dehydrogenase, chloroplastic"/>
    <property type="match status" value="1"/>
</dbReference>
<comment type="catalytic activity">
    <reaction evidence="10">
        <text>L-histidinol + 2 NAD(+) + H2O = L-histidine + 2 NADH + 3 H(+)</text>
        <dbReference type="Rhea" id="RHEA:20641"/>
        <dbReference type="ChEBI" id="CHEBI:15377"/>
        <dbReference type="ChEBI" id="CHEBI:15378"/>
        <dbReference type="ChEBI" id="CHEBI:57540"/>
        <dbReference type="ChEBI" id="CHEBI:57595"/>
        <dbReference type="ChEBI" id="CHEBI:57699"/>
        <dbReference type="ChEBI" id="CHEBI:57945"/>
        <dbReference type="EC" id="1.1.1.23"/>
    </reaction>
</comment>
<protein>
    <recommendedName>
        <fullName evidence="3">histidinol dehydrogenase</fullName>
        <ecNumber evidence="3">1.1.1.23</ecNumber>
    </recommendedName>
</protein>
<dbReference type="GO" id="GO:0005829">
    <property type="term" value="C:cytosol"/>
    <property type="evidence" value="ECO:0007669"/>
    <property type="project" value="TreeGrafter"/>
</dbReference>
<sequence length="66" mass="7054">SLPTVGFAKQYSGVSTMAYMKYITSQELTQEGLRNLGPTVIQLAQVEGLDGHANAVSVRLDSLPSN</sequence>
<dbReference type="PANTHER" id="PTHR21256:SF2">
    <property type="entry name" value="HISTIDINE BIOSYNTHESIS TRIFUNCTIONAL PROTEIN"/>
    <property type="match status" value="1"/>
</dbReference>
<evidence type="ECO:0000256" key="8">
    <source>
        <dbReference type="ARBA" id="ARBA00023027"/>
    </source>
</evidence>
<keyword evidence="8" id="KW-0520">NAD</keyword>
<evidence type="ECO:0000256" key="9">
    <source>
        <dbReference type="ARBA" id="ARBA00023102"/>
    </source>
</evidence>
<keyword evidence="12" id="KW-1185">Reference proteome</keyword>
<dbReference type="EMBL" id="AVOT02124097">
    <property type="protein sequence ID" value="MBW0586517.1"/>
    <property type="molecule type" value="Genomic_DNA"/>
</dbReference>
<dbReference type="Gene3D" id="1.20.5.1300">
    <property type="match status" value="1"/>
</dbReference>
<dbReference type="PANTHER" id="PTHR21256">
    <property type="entry name" value="HISTIDINOL DEHYDROGENASE HDH"/>
    <property type="match status" value="1"/>
</dbReference>
<keyword evidence="5" id="KW-0479">Metal-binding</keyword>
<dbReference type="InterPro" id="IPR012131">
    <property type="entry name" value="Hstdl_DH"/>
</dbReference>
<evidence type="ECO:0000256" key="2">
    <source>
        <dbReference type="ARBA" id="ARBA00004940"/>
    </source>
</evidence>
<keyword evidence="6" id="KW-0862">Zinc</keyword>
<dbReference type="Proteomes" id="UP000765509">
    <property type="component" value="Unassembled WGS sequence"/>
</dbReference>
<gene>
    <name evidence="11" type="ORF">O181_126232</name>
</gene>
<dbReference type="AlphaFoldDB" id="A0A9Q3KVI6"/>
<dbReference type="GO" id="GO:0051287">
    <property type="term" value="F:NAD binding"/>
    <property type="evidence" value="ECO:0007669"/>
    <property type="project" value="InterPro"/>
</dbReference>
<accession>A0A9Q3KVI6</accession>
<keyword evidence="4" id="KW-0028">Amino-acid biosynthesis</keyword>
<comment type="pathway">
    <text evidence="2">Amino-acid biosynthesis; L-histidine biosynthesis; L-histidine from 5-phospho-alpha-D-ribose 1-diphosphate: step 9/9.</text>
</comment>
<feature type="non-terminal residue" evidence="11">
    <location>
        <position position="1"/>
    </location>
</feature>
<keyword evidence="9" id="KW-0368">Histidine biosynthesis</keyword>
<proteinExistence type="predicted"/>
<evidence type="ECO:0000256" key="6">
    <source>
        <dbReference type="ARBA" id="ARBA00022833"/>
    </source>
</evidence>
<dbReference type="InterPro" id="IPR016161">
    <property type="entry name" value="Ald_DH/histidinol_DH"/>
</dbReference>
<reference evidence="11" key="1">
    <citation type="submission" date="2021-03" db="EMBL/GenBank/DDBJ databases">
        <title>Draft genome sequence of rust myrtle Austropuccinia psidii MF-1, a brazilian biotype.</title>
        <authorList>
            <person name="Quecine M.C."/>
            <person name="Pachon D.M.R."/>
            <person name="Bonatelli M.L."/>
            <person name="Correr F.H."/>
            <person name="Franceschini L.M."/>
            <person name="Leite T.F."/>
            <person name="Margarido G.R.A."/>
            <person name="Almeida C.A."/>
            <person name="Ferrarezi J.A."/>
            <person name="Labate C.A."/>
        </authorList>
    </citation>
    <scope>NUCLEOTIDE SEQUENCE</scope>
    <source>
        <strain evidence="11">MF-1</strain>
    </source>
</reference>
<evidence type="ECO:0000256" key="5">
    <source>
        <dbReference type="ARBA" id="ARBA00022723"/>
    </source>
</evidence>
<keyword evidence="7" id="KW-0560">Oxidoreductase</keyword>
<dbReference type="OrthoDB" id="1703565at2759"/>
<dbReference type="GO" id="GO:0046872">
    <property type="term" value="F:metal ion binding"/>
    <property type="evidence" value="ECO:0007669"/>
    <property type="project" value="UniProtKB-KW"/>
</dbReference>
<dbReference type="GO" id="GO:0004399">
    <property type="term" value="F:histidinol dehydrogenase activity"/>
    <property type="evidence" value="ECO:0007669"/>
    <property type="project" value="UniProtKB-EC"/>
</dbReference>
<evidence type="ECO:0000313" key="11">
    <source>
        <dbReference type="EMBL" id="MBW0586517.1"/>
    </source>
</evidence>
<evidence type="ECO:0000256" key="1">
    <source>
        <dbReference type="ARBA" id="ARBA00001947"/>
    </source>
</evidence>
<comment type="cofactor">
    <cofactor evidence="1">
        <name>Zn(2+)</name>
        <dbReference type="ChEBI" id="CHEBI:29105"/>
    </cofactor>
</comment>
<comment type="caution">
    <text evidence="11">The sequence shown here is derived from an EMBL/GenBank/DDBJ whole genome shotgun (WGS) entry which is preliminary data.</text>
</comment>
<dbReference type="GO" id="GO:0000105">
    <property type="term" value="P:L-histidine biosynthetic process"/>
    <property type="evidence" value="ECO:0007669"/>
    <property type="project" value="UniProtKB-KW"/>
</dbReference>